<name>A0A6C0H0M6_9ZZZZ</name>
<sequence>MANYINMLSNFLNQYDVLNIDNPNHNILPIYHGPNENLTIQDLKNEVMNCIDHVRMEKYILTTIDYILYMKRNPNDEYMNNYVNELNNNVIIVNNMIFTDSDFHILQMIINILQQCTINQMKEVYNLFSGMNNHMNQPMEPEYYINQN</sequence>
<protein>
    <submittedName>
        <fullName evidence="1">Uncharacterized protein</fullName>
    </submittedName>
</protein>
<proteinExistence type="predicted"/>
<dbReference type="AlphaFoldDB" id="A0A6C0H0M6"/>
<organism evidence="1">
    <name type="scientific">viral metagenome</name>
    <dbReference type="NCBI Taxonomy" id="1070528"/>
    <lineage>
        <taxon>unclassified sequences</taxon>
        <taxon>metagenomes</taxon>
        <taxon>organismal metagenomes</taxon>
    </lineage>
</organism>
<accession>A0A6C0H0M6</accession>
<reference evidence="1" key="1">
    <citation type="journal article" date="2020" name="Nature">
        <title>Giant virus diversity and host interactions through global metagenomics.</title>
        <authorList>
            <person name="Schulz F."/>
            <person name="Roux S."/>
            <person name="Paez-Espino D."/>
            <person name="Jungbluth S."/>
            <person name="Walsh D.A."/>
            <person name="Denef V.J."/>
            <person name="McMahon K.D."/>
            <person name="Konstantinidis K.T."/>
            <person name="Eloe-Fadrosh E.A."/>
            <person name="Kyrpides N.C."/>
            <person name="Woyke T."/>
        </authorList>
    </citation>
    <scope>NUCLEOTIDE SEQUENCE</scope>
    <source>
        <strain evidence="1">GVMAG-M-3300023179-4</strain>
    </source>
</reference>
<evidence type="ECO:0000313" key="1">
    <source>
        <dbReference type="EMBL" id="QHT74072.1"/>
    </source>
</evidence>
<dbReference type="EMBL" id="MN739837">
    <property type="protein sequence ID" value="QHT74072.1"/>
    <property type="molecule type" value="Genomic_DNA"/>
</dbReference>